<proteinExistence type="predicted"/>
<name>A0ABD6C0Y4_9EURY</name>
<evidence type="ECO:0000313" key="3">
    <source>
        <dbReference type="EMBL" id="MFD1570294.1"/>
    </source>
</evidence>
<keyword evidence="2" id="KW-0472">Membrane</keyword>
<keyword evidence="4" id="KW-1185">Reference proteome</keyword>
<keyword evidence="1" id="KW-0694">RNA-binding</keyword>
<evidence type="ECO:0000256" key="1">
    <source>
        <dbReference type="PROSITE-ProRule" id="PRU00182"/>
    </source>
</evidence>
<accession>A0ABD6C0Y4</accession>
<dbReference type="AlphaFoldDB" id="A0ABD6C0Y4"/>
<dbReference type="Proteomes" id="UP001597185">
    <property type="component" value="Unassembled WGS sequence"/>
</dbReference>
<dbReference type="GO" id="GO:0003723">
    <property type="term" value="F:RNA binding"/>
    <property type="evidence" value="ECO:0007669"/>
    <property type="project" value="UniProtKB-KW"/>
</dbReference>
<sequence>MVDCDYCEETVDCGDSHDQEFLTHLAEEHFDELGAVDKRLVENVWEGNVGKLEDDKELKPAIVAGIFAGGFALVIGVFAVQMLGIGTADATPADTTGDWVYEQGEMEITVDGEQVDAAEFADGEAFYVAEGSSMWHMNVPTEDRLRIAEGLEELGVVTVDGGSVLVTEAVTDDTANADITVHVNGEVAELGDLVQDGDRIEVAIESEN</sequence>
<keyword evidence="2" id="KW-1133">Transmembrane helix</keyword>
<feature type="transmembrane region" description="Helical" evidence="2">
    <location>
        <begin position="61"/>
        <end position="80"/>
    </location>
</feature>
<comment type="caution">
    <text evidence="3">The sequence shown here is derived from an EMBL/GenBank/DDBJ whole genome shotgun (WGS) entry which is preliminary data.</text>
</comment>
<dbReference type="PROSITE" id="PS50889">
    <property type="entry name" value="S4"/>
    <property type="match status" value="1"/>
</dbReference>
<dbReference type="EMBL" id="JBHUDB010000002">
    <property type="protein sequence ID" value="MFD1570294.1"/>
    <property type="molecule type" value="Genomic_DNA"/>
</dbReference>
<dbReference type="RefSeq" id="WP_256397226.1">
    <property type="nucleotide sequence ID" value="NZ_JANHDL010000004.1"/>
</dbReference>
<reference evidence="3 4" key="1">
    <citation type="journal article" date="2019" name="Int. J. Syst. Evol. Microbiol.">
        <title>The Global Catalogue of Microorganisms (GCM) 10K type strain sequencing project: providing services to taxonomists for standard genome sequencing and annotation.</title>
        <authorList>
            <consortium name="The Broad Institute Genomics Platform"/>
            <consortium name="The Broad Institute Genome Sequencing Center for Infectious Disease"/>
            <person name="Wu L."/>
            <person name="Ma J."/>
        </authorList>
    </citation>
    <scope>NUCLEOTIDE SEQUENCE [LARGE SCALE GENOMIC DNA]</scope>
    <source>
        <strain evidence="3 4">CGMCC 1.12689</strain>
    </source>
</reference>
<gene>
    <name evidence="3" type="ORF">ACFR9T_06785</name>
</gene>
<evidence type="ECO:0000256" key="2">
    <source>
        <dbReference type="SAM" id="Phobius"/>
    </source>
</evidence>
<evidence type="ECO:0000313" key="4">
    <source>
        <dbReference type="Proteomes" id="UP001597185"/>
    </source>
</evidence>
<organism evidence="3 4">
    <name type="scientific">Halorubrum laminariae</name>
    <dbReference type="NCBI Taxonomy" id="1433523"/>
    <lineage>
        <taxon>Archaea</taxon>
        <taxon>Methanobacteriati</taxon>
        <taxon>Methanobacteriota</taxon>
        <taxon>Stenosarchaea group</taxon>
        <taxon>Halobacteria</taxon>
        <taxon>Halobacteriales</taxon>
        <taxon>Haloferacaceae</taxon>
        <taxon>Halorubrum</taxon>
    </lineage>
</organism>
<evidence type="ECO:0008006" key="5">
    <source>
        <dbReference type="Google" id="ProtNLM"/>
    </source>
</evidence>
<protein>
    <recommendedName>
        <fullName evidence="5">PASTA domain-containing protein</fullName>
    </recommendedName>
</protein>
<keyword evidence="2" id="KW-0812">Transmembrane</keyword>